<dbReference type="Gene3D" id="2.60.200.40">
    <property type="match status" value="1"/>
</dbReference>
<organism evidence="2 3">
    <name type="scientific">Microbacterium terregens</name>
    <dbReference type="NCBI Taxonomy" id="69363"/>
    <lineage>
        <taxon>Bacteria</taxon>
        <taxon>Bacillati</taxon>
        <taxon>Actinomycetota</taxon>
        <taxon>Actinomycetes</taxon>
        <taxon>Micrococcales</taxon>
        <taxon>Microbacteriaceae</taxon>
        <taxon>Microbacterium</taxon>
    </lineage>
</organism>
<keyword evidence="2" id="KW-0808">Transferase</keyword>
<dbReference type="RefSeq" id="WP_344711694.1">
    <property type="nucleotide sequence ID" value="NZ_BAAAWH010000001.1"/>
</dbReference>
<dbReference type="Gene3D" id="3.40.50.10330">
    <property type="entry name" value="Probable inorganic polyphosphate/atp-NAD kinase, domain 1"/>
    <property type="match status" value="1"/>
</dbReference>
<dbReference type="InterPro" id="IPR001206">
    <property type="entry name" value="Diacylglycerol_kinase_cat_dom"/>
</dbReference>
<dbReference type="InterPro" id="IPR017438">
    <property type="entry name" value="ATP-NAD_kinase_N"/>
</dbReference>
<comment type="caution">
    <text evidence="2">The sequence shown here is derived from an EMBL/GenBank/DDBJ whole genome shotgun (WGS) entry which is preliminary data.</text>
</comment>
<proteinExistence type="predicted"/>
<keyword evidence="3" id="KW-1185">Reference proteome</keyword>
<dbReference type="InterPro" id="IPR016064">
    <property type="entry name" value="NAD/diacylglycerol_kinase_sf"/>
</dbReference>
<accession>A0ABV5SZ08</accession>
<name>A0ABV5SZ08_9MICO</name>
<gene>
    <name evidence="2" type="ORF">ACFFPJ_03715</name>
</gene>
<evidence type="ECO:0000259" key="1">
    <source>
        <dbReference type="PROSITE" id="PS50146"/>
    </source>
</evidence>
<dbReference type="EMBL" id="JBHMBE010000001">
    <property type="protein sequence ID" value="MFB9644902.1"/>
    <property type="molecule type" value="Genomic_DNA"/>
</dbReference>
<evidence type="ECO:0000313" key="3">
    <source>
        <dbReference type="Proteomes" id="UP001589611"/>
    </source>
</evidence>
<dbReference type="PROSITE" id="PS50146">
    <property type="entry name" value="DAGK"/>
    <property type="match status" value="1"/>
</dbReference>
<reference evidence="2 3" key="1">
    <citation type="submission" date="2024-09" db="EMBL/GenBank/DDBJ databases">
        <authorList>
            <person name="Sun Q."/>
            <person name="Mori K."/>
        </authorList>
    </citation>
    <scope>NUCLEOTIDE SEQUENCE [LARGE SCALE GENOMIC DNA]</scope>
    <source>
        <strain evidence="2 3">JCM 1342</strain>
    </source>
</reference>
<dbReference type="SUPFAM" id="SSF111331">
    <property type="entry name" value="NAD kinase/diacylglycerol kinase-like"/>
    <property type="match status" value="1"/>
</dbReference>
<protein>
    <submittedName>
        <fullName evidence="2">Diacylglycerol/lipid kinase family protein</fullName>
        <ecNumber evidence="2">2.7.1.-</ecNumber>
    </submittedName>
</protein>
<sequence>MPTIDPLSADTTGGDDEVPDVAQRIELPASADGSGVLIVMNKDAGTAVVRADPRPLIAERLPRAVLRELEQDETVDDAVDEAMSGEDPPRVLGVYGGDGTVARMAHLALERDLPVLALPGGTFNHFARAAGIDSVEIAIDALQTGTGVAATVGELTAGGRTSTVLNAASIGIYPDFVAERARRRPRLGKWIAGIVATWGELRRAEAIDIVIEGKRARVWSVFAGIGRNTPGQVATMQRRTLSDDVLDVRVLHARGSRAQAVAALSFGRRTRVVLRALRLLPPASDIQHITTTEIAVSVRPRAGSATFYAHDGELERRPAVGPDGRYTLSCRIVPRALRVYAPHD</sequence>
<dbReference type="EC" id="2.7.1.-" evidence="2"/>
<keyword evidence="2" id="KW-0418">Kinase</keyword>
<dbReference type="GO" id="GO:0016301">
    <property type="term" value="F:kinase activity"/>
    <property type="evidence" value="ECO:0007669"/>
    <property type="project" value="UniProtKB-KW"/>
</dbReference>
<dbReference type="Pfam" id="PF00781">
    <property type="entry name" value="DAGK_cat"/>
    <property type="match status" value="1"/>
</dbReference>
<feature type="domain" description="DAGKc" evidence="1">
    <location>
        <begin position="31"/>
        <end position="159"/>
    </location>
</feature>
<evidence type="ECO:0000313" key="2">
    <source>
        <dbReference type="EMBL" id="MFB9644902.1"/>
    </source>
</evidence>
<dbReference type="Proteomes" id="UP001589611">
    <property type="component" value="Unassembled WGS sequence"/>
</dbReference>
<dbReference type="SMART" id="SM00046">
    <property type="entry name" value="DAGKc"/>
    <property type="match status" value="1"/>
</dbReference>